<feature type="region of interest" description="Disordered" evidence="2">
    <location>
        <begin position="1"/>
        <end position="40"/>
    </location>
</feature>
<feature type="compositionally biased region" description="Polar residues" evidence="2">
    <location>
        <begin position="29"/>
        <end position="40"/>
    </location>
</feature>
<comment type="similarity">
    <text evidence="1">Belongs to the PPC synthetase family.</text>
</comment>
<evidence type="ECO:0000256" key="2">
    <source>
        <dbReference type="SAM" id="MobiDB-lite"/>
    </source>
</evidence>
<dbReference type="Proteomes" id="UP000268162">
    <property type="component" value="Unassembled WGS sequence"/>
</dbReference>
<dbReference type="Gene3D" id="3.40.50.10300">
    <property type="entry name" value="CoaB-like"/>
    <property type="match status" value="1"/>
</dbReference>
<sequence>MDPPSSLGSSEANASAQSLYTHVDPASQRPDSSTSCSSVLESHPFEQIDPDTYFTSNPPPPHLVEHERQLAAFIAHHQAPTPTQPQRTTTTSPRKVVLVTSGGTIVPLENNTVRFIDNFSAGTRGSASAEFFLVRGYAVIFLYRERSLQPFARHFGQAKGSVLDYLVPGAEPGQPPRVKPEYAAEMATQLARYQEAIASNSLLMITFTTLTDYLFHLRAAAKALSVLGPRAMYYLAAAVSDFFIPAQRMVEHKIQSADGGLTLTMDQVPKFLRPLLETDPNLLISKAKFALMRYGHQVVIGNLLTTRKRTVTVITKTDQFDITLTDAELTRNPPAEIEELIVARLDALHDAFIAESSAAQA</sequence>
<protein>
    <submittedName>
        <fullName evidence="4">DNA/pantothenate metabolism flavo protein</fullName>
    </submittedName>
</protein>
<accession>A0A4P9ZQB1</accession>
<reference evidence="5" key="1">
    <citation type="journal article" date="2018" name="Nat. Microbiol.">
        <title>Leveraging single-cell genomics to expand the fungal tree of life.</title>
        <authorList>
            <person name="Ahrendt S.R."/>
            <person name="Quandt C.A."/>
            <person name="Ciobanu D."/>
            <person name="Clum A."/>
            <person name="Salamov A."/>
            <person name="Andreopoulos B."/>
            <person name="Cheng J.F."/>
            <person name="Woyke T."/>
            <person name="Pelin A."/>
            <person name="Henrissat B."/>
            <person name="Reynolds N.K."/>
            <person name="Benny G.L."/>
            <person name="Smith M.E."/>
            <person name="James T.Y."/>
            <person name="Grigoriev I.V."/>
        </authorList>
    </citation>
    <scope>NUCLEOTIDE SEQUENCE [LARGE SCALE GENOMIC DNA]</scope>
    <source>
        <strain evidence="5">RSA 468</strain>
    </source>
</reference>
<dbReference type="STRING" id="215637.A0A4P9ZQB1"/>
<feature type="domain" description="DNA/pantothenate metabolism flavoprotein C-terminal" evidence="3">
    <location>
        <begin position="95"/>
        <end position="147"/>
    </location>
</feature>
<dbReference type="EMBL" id="ML002816">
    <property type="protein sequence ID" value="RKP35664.1"/>
    <property type="molecule type" value="Genomic_DNA"/>
</dbReference>
<evidence type="ECO:0000313" key="4">
    <source>
        <dbReference type="EMBL" id="RKP35664.1"/>
    </source>
</evidence>
<evidence type="ECO:0000256" key="1">
    <source>
        <dbReference type="ARBA" id="ARBA00005703"/>
    </source>
</evidence>
<keyword evidence="5" id="KW-1185">Reference proteome</keyword>
<dbReference type="SUPFAM" id="SSF102645">
    <property type="entry name" value="CoaB-like"/>
    <property type="match status" value="1"/>
</dbReference>
<dbReference type="AlphaFoldDB" id="A0A4P9ZQB1"/>
<dbReference type="InterPro" id="IPR007085">
    <property type="entry name" value="DNA/pantothenate-metab_flavo_C"/>
</dbReference>
<dbReference type="PANTHER" id="PTHR12290">
    <property type="entry name" value="CORNICHON-RELATED"/>
    <property type="match status" value="1"/>
</dbReference>
<gene>
    <name evidence="4" type="ORF">BJ085DRAFT_14177</name>
</gene>
<evidence type="ECO:0000259" key="3">
    <source>
        <dbReference type="Pfam" id="PF04127"/>
    </source>
</evidence>
<dbReference type="InterPro" id="IPR035929">
    <property type="entry name" value="CoaB-like_sf"/>
</dbReference>
<name>A0A4P9ZQB1_9FUNG</name>
<dbReference type="GO" id="GO:0003824">
    <property type="term" value="F:catalytic activity"/>
    <property type="evidence" value="ECO:0007669"/>
    <property type="project" value="UniProtKB-ARBA"/>
</dbReference>
<dbReference type="GO" id="GO:0015937">
    <property type="term" value="P:coenzyme A biosynthetic process"/>
    <property type="evidence" value="ECO:0007669"/>
    <property type="project" value="UniProtKB-ARBA"/>
</dbReference>
<proteinExistence type="inferred from homology"/>
<evidence type="ECO:0000313" key="5">
    <source>
        <dbReference type="Proteomes" id="UP000268162"/>
    </source>
</evidence>
<organism evidence="4 5">
    <name type="scientific">Dimargaris cristalligena</name>
    <dbReference type="NCBI Taxonomy" id="215637"/>
    <lineage>
        <taxon>Eukaryota</taxon>
        <taxon>Fungi</taxon>
        <taxon>Fungi incertae sedis</taxon>
        <taxon>Zoopagomycota</taxon>
        <taxon>Kickxellomycotina</taxon>
        <taxon>Dimargaritomycetes</taxon>
        <taxon>Dimargaritales</taxon>
        <taxon>Dimargaritaceae</taxon>
        <taxon>Dimargaris</taxon>
    </lineage>
</organism>
<dbReference type="Pfam" id="PF04127">
    <property type="entry name" value="DFP"/>
    <property type="match status" value="1"/>
</dbReference>
<feature type="compositionally biased region" description="Polar residues" evidence="2">
    <location>
        <begin position="1"/>
        <end position="20"/>
    </location>
</feature>